<name>A0A8J4A0T2_9ACTN</name>
<dbReference type="EMBL" id="BOPH01000105">
    <property type="protein sequence ID" value="GIJ72753.1"/>
    <property type="molecule type" value="Genomic_DNA"/>
</dbReference>
<comment type="caution">
    <text evidence="1">The sequence shown here is derived from an EMBL/GenBank/DDBJ whole genome shotgun (WGS) entry which is preliminary data.</text>
</comment>
<gene>
    <name evidence="1" type="ORF">Voc01_076700</name>
</gene>
<dbReference type="AlphaFoldDB" id="A0A8J4A0T2"/>
<evidence type="ECO:0000313" key="1">
    <source>
        <dbReference type="EMBL" id="GIJ72753.1"/>
    </source>
</evidence>
<evidence type="ECO:0000313" key="2">
    <source>
        <dbReference type="Proteomes" id="UP000635606"/>
    </source>
</evidence>
<keyword evidence="2" id="KW-1185">Reference proteome</keyword>
<proteinExistence type="predicted"/>
<evidence type="ECO:0008006" key="3">
    <source>
        <dbReference type="Google" id="ProtNLM"/>
    </source>
</evidence>
<dbReference type="SUPFAM" id="SSF50370">
    <property type="entry name" value="Ricin B-like lectins"/>
    <property type="match status" value="1"/>
</dbReference>
<protein>
    <recommendedName>
        <fullName evidence="3">Ricin B lectin domain-containing protein</fullName>
    </recommendedName>
</protein>
<reference evidence="1" key="1">
    <citation type="submission" date="2021-01" db="EMBL/GenBank/DDBJ databases">
        <title>Whole genome shotgun sequence of Virgisporangium ochraceum NBRC 16418.</title>
        <authorList>
            <person name="Komaki H."/>
            <person name="Tamura T."/>
        </authorList>
    </citation>
    <scope>NUCLEOTIDE SEQUENCE</scope>
    <source>
        <strain evidence="1">NBRC 16418</strain>
    </source>
</reference>
<organism evidence="1 2">
    <name type="scientific">Virgisporangium ochraceum</name>
    <dbReference type="NCBI Taxonomy" id="65505"/>
    <lineage>
        <taxon>Bacteria</taxon>
        <taxon>Bacillati</taxon>
        <taxon>Actinomycetota</taxon>
        <taxon>Actinomycetes</taxon>
        <taxon>Micromonosporales</taxon>
        <taxon>Micromonosporaceae</taxon>
        <taxon>Virgisporangium</taxon>
    </lineage>
</organism>
<dbReference type="InterPro" id="IPR035992">
    <property type="entry name" value="Ricin_B-like_lectins"/>
</dbReference>
<accession>A0A8J4A0T2</accession>
<dbReference type="CDD" id="cd00161">
    <property type="entry name" value="beta-trefoil_Ricin-like"/>
    <property type="match status" value="1"/>
</dbReference>
<dbReference type="Gene3D" id="2.80.10.50">
    <property type="match status" value="1"/>
</dbReference>
<sequence>MRPTSTVRTRRRGRQGVAAGWRALLTAVLAITVMMVVPAPAGAAPAFGPVAADLPEDPASPGTQLANRTSWRCLDVDSGTEWNVRTNVQLYNCRSGGDQFRSYQQFRKISYGSYFKIYNVRTGKCLTYNSDLALGYQVWADSSCQLNGQGWEDWEEWDPTTGSYYDMLVPSEHWGLAIAAVSANGGNMTGINLQDRFHNPSGNHRRMWVIY</sequence>
<dbReference type="Proteomes" id="UP000635606">
    <property type="component" value="Unassembled WGS sequence"/>
</dbReference>
<dbReference type="PROSITE" id="PS50231">
    <property type="entry name" value="RICIN_B_LECTIN"/>
    <property type="match status" value="1"/>
</dbReference>